<dbReference type="HOGENOM" id="CLU_2397453_0_0_6"/>
<feature type="region of interest" description="Disordered" evidence="1">
    <location>
        <begin position="1"/>
        <end position="104"/>
    </location>
</feature>
<dbReference type="RefSeq" id="WP_011280910.1">
    <property type="nucleotide sequence ID" value="NC_007204.1"/>
</dbReference>
<dbReference type="OrthoDB" id="6658795at2"/>
<dbReference type="AlphaFoldDB" id="Q4FR64"/>
<dbReference type="EMBL" id="CP000082">
    <property type="protein sequence ID" value="AAZ19494.1"/>
    <property type="molecule type" value="Genomic_DNA"/>
</dbReference>
<protein>
    <submittedName>
        <fullName evidence="2">Uncharacterized protein</fullName>
    </submittedName>
</protein>
<proteinExistence type="predicted"/>
<evidence type="ECO:0000313" key="3">
    <source>
        <dbReference type="Proteomes" id="UP000000546"/>
    </source>
</evidence>
<reference evidence="2 3" key="1">
    <citation type="journal article" date="2010" name="Appl. Environ. Microbiol.">
        <title>The genome sequence of Psychrobacter arcticus 273-4, a psychroactive Siberian permafrost bacterium, reveals mechanisms for adaptation to low-temperature growth.</title>
        <authorList>
            <person name="Ayala-del-Rio H.L."/>
            <person name="Chain P.S."/>
            <person name="Grzymski J.J."/>
            <person name="Ponder M.A."/>
            <person name="Ivanova N."/>
            <person name="Bergholz P.W."/>
            <person name="Di Bartolo G."/>
            <person name="Hauser L."/>
            <person name="Land M."/>
            <person name="Bakermans C."/>
            <person name="Rodrigues D."/>
            <person name="Klappenbach J."/>
            <person name="Zarka D."/>
            <person name="Larimer F."/>
            <person name="Richardson P."/>
            <person name="Murray A."/>
            <person name="Thomashow M."/>
            <person name="Tiedje J.M."/>
        </authorList>
    </citation>
    <scope>NUCLEOTIDE SEQUENCE [LARGE SCALE GENOMIC DNA]</scope>
    <source>
        <strain evidence="3">DSM 17307 / VKM B-2377 / 273-4</strain>
    </source>
</reference>
<gene>
    <name evidence="2" type="ordered locus">Psyc_1646</name>
</gene>
<accession>Q4FR64</accession>
<evidence type="ECO:0000313" key="2">
    <source>
        <dbReference type="EMBL" id="AAZ19494.1"/>
    </source>
</evidence>
<feature type="compositionally biased region" description="Polar residues" evidence="1">
    <location>
        <begin position="19"/>
        <end position="28"/>
    </location>
</feature>
<dbReference type="KEGG" id="par:Psyc_1646"/>
<sequence length="104" mass="11575">MSHINNDSSDIKKAAEQADSIQTNNMHPNNEEPVLINDPAQLYPDNPSDSYEGRKHDPEIDGPQQESQETDEIYADPRKEENLPPGGKNVGDLNAYDLSQKGNE</sequence>
<name>Q4FR64_PSYA2</name>
<organism evidence="2 3">
    <name type="scientific">Psychrobacter arcticus (strain DSM 17307 / VKM B-2377 / 273-4)</name>
    <dbReference type="NCBI Taxonomy" id="259536"/>
    <lineage>
        <taxon>Bacteria</taxon>
        <taxon>Pseudomonadati</taxon>
        <taxon>Pseudomonadota</taxon>
        <taxon>Gammaproteobacteria</taxon>
        <taxon>Moraxellales</taxon>
        <taxon>Moraxellaceae</taxon>
        <taxon>Psychrobacter</taxon>
    </lineage>
</organism>
<evidence type="ECO:0000256" key="1">
    <source>
        <dbReference type="SAM" id="MobiDB-lite"/>
    </source>
</evidence>
<dbReference type="Proteomes" id="UP000000546">
    <property type="component" value="Chromosome"/>
</dbReference>
<dbReference type="STRING" id="259536.Psyc_1646"/>
<keyword evidence="3" id="KW-1185">Reference proteome</keyword>